<organism evidence="2 3">
    <name type="scientific">Roseibacillus ishigakijimensis</name>
    <dbReference type="NCBI Taxonomy" id="454146"/>
    <lineage>
        <taxon>Bacteria</taxon>
        <taxon>Pseudomonadati</taxon>
        <taxon>Verrucomicrobiota</taxon>
        <taxon>Verrucomicrobiia</taxon>
        <taxon>Verrucomicrobiales</taxon>
        <taxon>Verrucomicrobiaceae</taxon>
        <taxon>Roseibacillus</taxon>
    </lineage>
</organism>
<dbReference type="RefSeq" id="WP_200393049.1">
    <property type="nucleotide sequence ID" value="NZ_JAENIO010000065.1"/>
</dbReference>
<feature type="non-terminal residue" evidence="2">
    <location>
        <position position="133"/>
    </location>
</feature>
<dbReference type="Proteomes" id="UP000604083">
    <property type="component" value="Unassembled WGS sequence"/>
</dbReference>
<reference evidence="2" key="1">
    <citation type="submission" date="2021-01" db="EMBL/GenBank/DDBJ databases">
        <title>Modified the classification status of verrucomicrobia.</title>
        <authorList>
            <person name="Feng X."/>
        </authorList>
    </citation>
    <scope>NUCLEOTIDE SEQUENCE</scope>
    <source>
        <strain evidence="2">KCTC 12986</strain>
    </source>
</reference>
<sequence>MIDDIQQKSGHSTRRICAVLGLPRSSYYTSHIETARQREDAILGDEIERIFRLHKRRYSYRRIVRKLSELGLACSDERVRRLMKERGLVAIQPKTYVPRTSNGRADSPSTNLVVEEGLPTQPNQVLAGDITHI</sequence>
<dbReference type="AlphaFoldDB" id="A0A934RRK2"/>
<protein>
    <submittedName>
        <fullName evidence="2">IS3 family transposase</fullName>
    </submittedName>
</protein>
<comment type="caution">
    <text evidence="2">The sequence shown here is derived from an EMBL/GenBank/DDBJ whole genome shotgun (WGS) entry which is preliminary data.</text>
</comment>
<dbReference type="InterPro" id="IPR025948">
    <property type="entry name" value="HTH-like_dom"/>
</dbReference>
<name>A0A934RRK2_9BACT</name>
<evidence type="ECO:0000259" key="1">
    <source>
        <dbReference type="Pfam" id="PF13276"/>
    </source>
</evidence>
<keyword evidence="3" id="KW-1185">Reference proteome</keyword>
<evidence type="ECO:0000313" key="2">
    <source>
        <dbReference type="EMBL" id="MBK1835613.1"/>
    </source>
</evidence>
<gene>
    <name evidence="2" type="ORF">JIN78_16210</name>
</gene>
<feature type="domain" description="HTH-like" evidence="1">
    <location>
        <begin position="38"/>
        <end position="94"/>
    </location>
</feature>
<dbReference type="PANTHER" id="PTHR46889:SF4">
    <property type="entry name" value="TRANSPOSASE INSO FOR INSERTION SEQUENCE ELEMENT IS911B-RELATED"/>
    <property type="match status" value="1"/>
</dbReference>
<dbReference type="PANTHER" id="PTHR46889">
    <property type="entry name" value="TRANSPOSASE INSF FOR INSERTION SEQUENCE IS3B-RELATED"/>
    <property type="match status" value="1"/>
</dbReference>
<dbReference type="Pfam" id="PF13276">
    <property type="entry name" value="HTH_21"/>
    <property type="match status" value="1"/>
</dbReference>
<dbReference type="EMBL" id="JAENIO010000065">
    <property type="protein sequence ID" value="MBK1835613.1"/>
    <property type="molecule type" value="Genomic_DNA"/>
</dbReference>
<evidence type="ECO:0000313" key="3">
    <source>
        <dbReference type="Proteomes" id="UP000604083"/>
    </source>
</evidence>
<accession>A0A934RRK2</accession>
<proteinExistence type="predicted"/>
<dbReference type="InterPro" id="IPR050900">
    <property type="entry name" value="Transposase_IS3/IS150/IS904"/>
</dbReference>